<proteinExistence type="inferred from homology"/>
<dbReference type="GO" id="GO:0005524">
    <property type="term" value="F:ATP binding"/>
    <property type="evidence" value="ECO:0007669"/>
    <property type="project" value="UniProtKB-UniRule"/>
</dbReference>
<dbReference type="AlphaFoldDB" id="A0A1G4NRZ8"/>
<dbReference type="InterPro" id="IPR006195">
    <property type="entry name" value="aa-tRNA-synth_II"/>
</dbReference>
<dbReference type="InterPro" id="IPR004516">
    <property type="entry name" value="HisRS/HisZ"/>
</dbReference>
<evidence type="ECO:0000256" key="4">
    <source>
        <dbReference type="HAMAP-Rule" id="MF_00127"/>
    </source>
</evidence>
<dbReference type="Gene3D" id="3.30.930.10">
    <property type="entry name" value="Bira Bifunctional Protein, Domain 2"/>
    <property type="match status" value="1"/>
</dbReference>
<dbReference type="PIRSF" id="PIRSF001549">
    <property type="entry name" value="His-tRNA_synth"/>
    <property type="match status" value="1"/>
</dbReference>
<dbReference type="PANTHER" id="PTHR43707:SF1">
    <property type="entry name" value="HISTIDINE--TRNA LIGASE, MITOCHONDRIAL-RELATED"/>
    <property type="match status" value="1"/>
</dbReference>
<protein>
    <recommendedName>
        <fullName evidence="4">Histidine--tRNA ligase, chloroplastic</fullName>
        <ecNumber evidence="4">6.1.1.21</ecNumber>
    </recommendedName>
    <alternativeName>
        <fullName evidence="4">Histidyl-tRNA synthetase</fullName>
        <shortName evidence="4">HisRS</shortName>
    </alternativeName>
</protein>
<dbReference type="GO" id="GO:0009507">
    <property type="term" value="C:chloroplast"/>
    <property type="evidence" value="ECO:0007669"/>
    <property type="project" value="UniProtKB-SubCell"/>
</dbReference>
<keyword evidence="4" id="KW-0067">ATP-binding</keyword>
<dbReference type="GO" id="GO:0004821">
    <property type="term" value="F:histidine-tRNA ligase activity"/>
    <property type="evidence" value="ECO:0007669"/>
    <property type="project" value="UniProtKB-UniRule"/>
</dbReference>
<dbReference type="Pfam" id="PF13393">
    <property type="entry name" value="tRNA-synt_His"/>
    <property type="match status" value="1"/>
</dbReference>
<feature type="binding site" evidence="5">
    <location>
        <begin position="80"/>
        <end position="82"/>
    </location>
    <ligand>
        <name>L-histidine</name>
        <dbReference type="ChEBI" id="CHEBI:57595"/>
    </ligand>
</feature>
<dbReference type="Gene3D" id="3.40.50.800">
    <property type="entry name" value="Anticodon-binding domain"/>
    <property type="match status" value="1"/>
</dbReference>
<keyword evidence="4 7" id="KW-0436">Ligase</keyword>
<comment type="subcellular location">
    <subcellularLocation>
        <location evidence="4">Plastid</location>
        <location evidence="4">Chloroplast</location>
    </subcellularLocation>
</comment>
<comment type="catalytic activity">
    <reaction evidence="3 4">
        <text>tRNA(His) + L-histidine + ATP = L-histidyl-tRNA(His) + AMP + diphosphate + H(+)</text>
        <dbReference type="Rhea" id="RHEA:17313"/>
        <dbReference type="Rhea" id="RHEA-COMP:9665"/>
        <dbReference type="Rhea" id="RHEA-COMP:9689"/>
        <dbReference type="ChEBI" id="CHEBI:15378"/>
        <dbReference type="ChEBI" id="CHEBI:30616"/>
        <dbReference type="ChEBI" id="CHEBI:33019"/>
        <dbReference type="ChEBI" id="CHEBI:57595"/>
        <dbReference type="ChEBI" id="CHEBI:78442"/>
        <dbReference type="ChEBI" id="CHEBI:78527"/>
        <dbReference type="ChEBI" id="CHEBI:456215"/>
        <dbReference type="EC" id="6.1.1.21"/>
    </reaction>
</comment>
<evidence type="ECO:0000313" key="7">
    <source>
        <dbReference type="EMBL" id="SCW21440.1"/>
    </source>
</evidence>
<evidence type="ECO:0000256" key="2">
    <source>
        <dbReference type="ARBA" id="ARBA00022741"/>
    </source>
</evidence>
<dbReference type="Pfam" id="PF03129">
    <property type="entry name" value="HGTP_anticodon"/>
    <property type="match status" value="1"/>
</dbReference>
<dbReference type="SUPFAM" id="SSF52954">
    <property type="entry name" value="Class II aaRS ABD-related"/>
    <property type="match status" value="1"/>
</dbReference>
<geneLocation type="chloroplast" evidence="7"/>
<feature type="binding site" evidence="5">
    <location>
        <position position="111"/>
    </location>
    <ligand>
        <name>L-histidine</name>
        <dbReference type="ChEBI" id="CHEBI:57595"/>
    </ligand>
</feature>
<evidence type="ECO:0000259" key="6">
    <source>
        <dbReference type="PROSITE" id="PS50862"/>
    </source>
</evidence>
<evidence type="ECO:0000256" key="1">
    <source>
        <dbReference type="ARBA" id="ARBA00008226"/>
    </source>
</evidence>
<dbReference type="HAMAP" id="MF_00127">
    <property type="entry name" value="His_tRNA_synth"/>
    <property type="match status" value="1"/>
</dbReference>
<reference evidence="7" key="1">
    <citation type="submission" date="2016-10" db="EMBL/GenBank/DDBJ databases">
        <title>Chloroplast genomes as a tool to resolve red algal phylogenies: a case study in the Nemaliales.</title>
        <authorList>
            <person name="Costa J.F."/>
            <person name="Lin S.M."/>
            <person name="Macaya E.C."/>
            <person name="Fernandez-Garcia C."/>
            <person name="Verbruggen H."/>
        </authorList>
    </citation>
    <scope>NUCLEOTIDE SEQUENCE</scope>
    <source>
        <strain evidence="7">J.0258</strain>
    </source>
</reference>
<keyword evidence="7" id="KW-0934">Plastid</keyword>
<feature type="binding site" evidence="5">
    <location>
        <position position="129"/>
    </location>
    <ligand>
        <name>L-histidine</name>
        <dbReference type="ChEBI" id="CHEBI:57595"/>
    </ligand>
</feature>
<dbReference type="InterPro" id="IPR015807">
    <property type="entry name" value="His-tRNA-ligase"/>
</dbReference>
<evidence type="ECO:0000256" key="3">
    <source>
        <dbReference type="ARBA" id="ARBA00047639"/>
    </source>
</evidence>
<dbReference type="PANTHER" id="PTHR43707">
    <property type="entry name" value="HISTIDYL-TRNA SYNTHETASE"/>
    <property type="match status" value="1"/>
</dbReference>
<feature type="binding site" evidence="5">
    <location>
        <position position="125"/>
    </location>
    <ligand>
        <name>L-histidine</name>
        <dbReference type="ChEBI" id="CHEBI:57595"/>
    </ligand>
</feature>
<sequence length="425" mass="49405">MIKSVRGMHDILPDQMYYWQYIYRTAASILDTANYQEIRTPIVESQSLFMRSIGENTDIINKELYSFNDRSSRDLVLRPEGTAGIARAILEHGLCDQQTVQKLWYLGPMFRYERPQQGRQRQFHQLGIECYGSQSTVLDAEIIYLAHRVLKELKCQSLSIEINSIGNYKERQIYENDLKEYLNNYIHDLDKETLHKLQANALRLLDSKNPKIQEILLEAPKLTNYLEIESKQRFEEVKDHLHTLGIKFETNNQLVRGLDYYNDTVFEIKNTELGAQNTLCGGGRYDGLTKQLGGKLIHAMGWGIGIERLLILIQQQINIASKKICFYIACQSNEDQFYALNLIPMIHEYKLKYELDLSGRGLKKQIQQAIKKNSVICLIIGKNEITQRTILIKWLNTKEQQTCSLDNFKNILPVIANKYQKLIEN</sequence>
<dbReference type="EMBL" id="LT622863">
    <property type="protein sequence ID" value="SCW21440.1"/>
    <property type="molecule type" value="Genomic_DNA"/>
</dbReference>
<accession>A0A1G4NRZ8</accession>
<dbReference type="SUPFAM" id="SSF55681">
    <property type="entry name" value="Class II aaRS and biotin synthetases"/>
    <property type="match status" value="1"/>
</dbReference>
<dbReference type="GeneID" id="30000100"/>
<organism evidence="7">
    <name type="scientific">Dermonema virens</name>
    <dbReference type="NCBI Taxonomy" id="1077399"/>
    <lineage>
        <taxon>Eukaryota</taxon>
        <taxon>Rhodophyta</taxon>
        <taxon>Florideophyceae</taxon>
        <taxon>Nemaliophycidae</taxon>
        <taxon>Nemaliales</taxon>
        <taxon>Liagoraceae</taxon>
        <taxon>Dermonema</taxon>
    </lineage>
</organism>
<name>A0A1G4NRZ8_9FLOR</name>
<comment type="similarity">
    <text evidence="1 4">Belongs to the class-II aminoacyl-tRNA synthetase family.</text>
</comment>
<feature type="binding site" evidence="5">
    <location>
        <begin position="260"/>
        <end position="261"/>
    </location>
    <ligand>
        <name>L-histidine</name>
        <dbReference type="ChEBI" id="CHEBI:57595"/>
    </ligand>
</feature>
<dbReference type="EC" id="6.1.1.21" evidence="4"/>
<feature type="domain" description="Aminoacyl-transfer RNA synthetases class-II family profile" evidence="6">
    <location>
        <begin position="1"/>
        <end position="344"/>
    </location>
</feature>
<dbReference type="NCBIfam" id="TIGR00442">
    <property type="entry name" value="hisS"/>
    <property type="match status" value="1"/>
</dbReference>
<keyword evidence="2 4" id="KW-0547">Nucleotide-binding</keyword>
<keyword evidence="7" id="KW-0150">Chloroplast</keyword>
<dbReference type="PROSITE" id="PS50862">
    <property type="entry name" value="AA_TRNA_LIGASE_II"/>
    <property type="match status" value="1"/>
</dbReference>
<dbReference type="InterPro" id="IPR004154">
    <property type="entry name" value="Anticodon-bd"/>
</dbReference>
<dbReference type="CDD" id="cd00773">
    <property type="entry name" value="HisRS-like_core"/>
    <property type="match status" value="1"/>
</dbReference>
<feature type="binding site" evidence="5">
    <location>
        <position position="256"/>
    </location>
    <ligand>
        <name>L-histidine</name>
        <dbReference type="ChEBI" id="CHEBI:57595"/>
    </ligand>
</feature>
<gene>
    <name evidence="7" type="primary">syh</name>
    <name evidence="4" type="synonym">hisS</name>
    <name evidence="7" type="ORF">BQ776_230</name>
</gene>
<dbReference type="RefSeq" id="YP_009313186.1">
    <property type="nucleotide sequence ID" value="NC_031655.1"/>
</dbReference>
<evidence type="ECO:0000256" key="5">
    <source>
        <dbReference type="PIRSR" id="PIRSR001549-1"/>
    </source>
</evidence>
<dbReference type="GO" id="GO:0006427">
    <property type="term" value="P:histidyl-tRNA aminoacylation"/>
    <property type="evidence" value="ECO:0007669"/>
    <property type="project" value="UniProtKB-UniRule"/>
</dbReference>
<dbReference type="InterPro" id="IPR036621">
    <property type="entry name" value="Anticodon-bd_dom_sf"/>
</dbReference>
<dbReference type="InterPro" id="IPR041715">
    <property type="entry name" value="HisRS-like_core"/>
</dbReference>
<dbReference type="InterPro" id="IPR045864">
    <property type="entry name" value="aa-tRNA-synth_II/BPL/LPL"/>
</dbReference>
<keyword evidence="4" id="KW-0030">Aminoacyl-tRNA synthetase</keyword>
<keyword evidence="4" id="KW-0648">Protein biosynthesis</keyword>
<reference evidence="7" key="2">
    <citation type="submission" date="2016-10" db="EMBL/GenBank/DDBJ databases">
        <authorList>
            <person name="de Groot N.N."/>
        </authorList>
    </citation>
    <scope>NUCLEOTIDE SEQUENCE</scope>
    <source>
        <strain evidence="7">J.0258</strain>
    </source>
</reference>